<organism evidence="2 3">
    <name type="scientific">Methanococcus maripaludis</name>
    <name type="common">Methanococcus deltae</name>
    <dbReference type="NCBI Taxonomy" id="39152"/>
    <lineage>
        <taxon>Archaea</taxon>
        <taxon>Methanobacteriati</taxon>
        <taxon>Methanobacteriota</taxon>
        <taxon>Methanomada group</taxon>
        <taxon>Methanococci</taxon>
        <taxon>Methanococcales</taxon>
        <taxon>Methanococcaceae</taxon>
        <taxon>Methanococcus</taxon>
    </lineage>
</organism>
<gene>
    <name evidence="2" type="ORF">HNP97_001063</name>
</gene>
<evidence type="ECO:0000313" key="3">
    <source>
        <dbReference type="Proteomes" id="UP000584706"/>
    </source>
</evidence>
<proteinExistence type="predicted"/>
<evidence type="ECO:0000313" key="2">
    <source>
        <dbReference type="EMBL" id="MBB6067553.1"/>
    </source>
</evidence>
<sequence>MGVYEDFRIRILLSLSLFFLIIAVIISFYGLQFEERHVLKIDKTNLSIWNKFDYKKLLIDLSKTYSKYGLQNRGMNNCKVKILCYAHLSGCIAFFIILILLILMSVEYFIPNWG</sequence>
<feature type="transmembrane region" description="Helical" evidence="1">
    <location>
        <begin position="82"/>
        <end position="110"/>
    </location>
</feature>
<dbReference type="EMBL" id="JACHIQ010000002">
    <property type="protein sequence ID" value="MBB6067553.1"/>
    <property type="molecule type" value="Genomic_DNA"/>
</dbReference>
<comment type="caution">
    <text evidence="2">The sequence shown here is derived from an EMBL/GenBank/DDBJ whole genome shotgun (WGS) entry which is preliminary data.</text>
</comment>
<name>A0A7J9RZY4_METMI</name>
<dbReference type="AlphaFoldDB" id="A0A7J9RZY4"/>
<keyword evidence="1" id="KW-0472">Membrane</keyword>
<reference evidence="2 3" key="1">
    <citation type="submission" date="2020-08" db="EMBL/GenBank/DDBJ databases">
        <title>Genomic Encyclopedia of Type Strains, Phase IV (KMG-V): Genome sequencing to study the core and pangenomes of soil and plant-associated prokaryotes.</title>
        <authorList>
            <person name="Whitman W."/>
        </authorList>
    </citation>
    <scope>NUCLEOTIDE SEQUENCE [LARGE SCALE GENOMIC DNA]</scope>
    <source>
        <strain evidence="2 3">DSM 7078</strain>
    </source>
</reference>
<keyword evidence="1" id="KW-0812">Transmembrane</keyword>
<evidence type="ECO:0000256" key="1">
    <source>
        <dbReference type="SAM" id="Phobius"/>
    </source>
</evidence>
<keyword evidence="1" id="KW-1133">Transmembrane helix</keyword>
<accession>A0A7J9RZY4</accession>
<dbReference type="Proteomes" id="UP000584706">
    <property type="component" value="Unassembled WGS sequence"/>
</dbReference>
<feature type="transmembrane region" description="Helical" evidence="1">
    <location>
        <begin position="12"/>
        <end position="31"/>
    </location>
</feature>
<protein>
    <submittedName>
        <fullName evidence="2">Uncharacterized protein</fullName>
    </submittedName>
</protein>